<dbReference type="AlphaFoldDB" id="A0A379S584"/>
<dbReference type="SUPFAM" id="SSF48295">
    <property type="entry name" value="TrpR-like"/>
    <property type="match status" value="1"/>
</dbReference>
<dbReference type="EMBL" id="UGWZ01000001">
    <property type="protein sequence ID" value="SUG14508.1"/>
    <property type="molecule type" value="Genomic_DNA"/>
</dbReference>
<gene>
    <name evidence="3" type="ORF">NCTC7295_02143</name>
</gene>
<dbReference type="Pfam" id="PF13518">
    <property type="entry name" value="HTH_28"/>
    <property type="match status" value="1"/>
</dbReference>
<proteinExistence type="predicted"/>
<evidence type="ECO:0000259" key="2">
    <source>
        <dbReference type="Pfam" id="PF13518"/>
    </source>
</evidence>
<evidence type="ECO:0000313" key="4">
    <source>
        <dbReference type="Proteomes" id="UP000254124"/>
    </source>
</evidence>
<name>A0A379S584_SALER</name>
<protein>
    <submittedName>
        <fullName evidence="3">DNA-binding protein</fullName>
    </submittedName>
</protein>
<accession>A0A379S584</accession>
<dbReference type="InterPro" id="IPR036388">
    <property type="entry name" value="WH-like_DNA-bd_sf"/>
</dbReference>
<sequence>MEAHIYHPWWHSSSPFSDKSYFSFRQPIKGVRSSSLSDEEVSAYLYVVIRYLILTIIITSPHLWTVAQKLDIKLTKAQVFMSSPKFSLELRLAAVQHYLSGKIGFDEVAVHFGVGRTALRRWGAAYELHGPDGLPDRLNLYP</sequence>
<evidence type="ECO:0000256" key="1">
    <source>
        <dbReference type="SAM" id="Phobius"/>
    </source>
</evidence>
<dbReference type="InterPro" id="IPR010921">
    <property type="entry name" value="Trp_repressor/repl_initiator"/>
</dbReference>
<reference evidence="3 4" key="1">
    <citation type="submission" date="2018-06" db="EMBL/GenBank/DDBJ databases">
        <authorList>
            <consortium name="Pathogen Informatics"/>
            <person name="Doyle S."/>
        </authorList>
    </citation>
    <scope>NUCLEOTIDE SEQUENCE [LARGE SCALE GENOMIC DNA]</scope>
    <source>
        <strain evidence="3 4">NCTC7295</strain>
    </source>
</reference>
<keyword evidence="1" id="KW-0472">Membrane</keyword>
<dbReference type="Gene3D" id="1.10.10.10">
    <property type="entry name" value="Winged helix-like DNA-binding domain superfamily/Winged helix DNA-binding domain"/>
    <property type="match status" value="1"/>
</dbReference>
<evidence type="ECO:0000313" key="3">
    <source>
        <dbReference type="EMBL" id="SUG14508.1"/>
    </source>
</evidence>
<feature type="transmembrane region" description="Helical" evidence="1">
    <location>
        <begin position="43"/>
        <end position="64"/>
    </location>
</feature>
<dbReference type="InterPro" id="IPR055247">
    <property type="entry name" value="InsJ-like_HTH"/>
</dbReference>
<feature type="domain" description="Insertion element IS150 protein InsJ-like helix-turn-helix" evidence="2">
    <location>
        <begin position="91"/>
        <end position="136"/>
    </location>
</feature>
<dbReference type="GO" id="GO:0043565">
    <property type="term" value="F:sequence-specific DNA binding"/>
    <property type="evidence" value="ECO:0007669"/>
    <property type="project" value="InterPro"/>
</dbReference>
<keyword evidence="3" id="KW-0238">DNA-binding</keyword>
<keyword evidence="1" id="KW-1133">Transmembrane helix</keyword>
<dbReference type="Proteomes" id="UP000254124">
    <property type="component" value="Unassembled WGS sequence"/>
</dbReference>
<organism evidence="3 4">
    <name type="scientific">Salmonella enterica subsp. arizonae</name>
    <dbReference type="NCBI Taxonomy" id="59203"/>
    <lineage>
        <taxon>Bacteria</taxon>
        <taxon>Pseudomonadati</taxon>
        <taxon>Pseudomonadota</taxon>
        <taxon>Gammaproteobacteria</taxon>
        <taxon>Enterobacterales</taxon>
        <taxon>Enterobacteriaceae</taxon>
        <taxon>Salmonella</taxon>
    </lineage>
</organism>
<keyword evidence="1" id="KW-0812">Transmembrane</keyword>